<proteinExistence type="inferred from homology"/>
<evidence type="ECO:0000313" key="7">
    <source>
        <dbReference type="Proteomes" id="UP000191144"/>
    </source>
</evidence>
<evidence type="ECO:0000259" key="5">
    <source>
        <dbReference type="Pfam" id="PF07992"/>
    </source>
</evidence>
<evidence type="ECO:0000256" key="2">
    <source>
        <dbReference type="ARBA" id="ARBA00022630"/>
    </source>
</evidence>
<name>A0A1G4JCK7_9SACH</name>
<evidence type="ECO:0000256" key="1">
    <source>
        <dbReference type="ARBA" id="ARBA00006442"/>
    </source>
</evidence>
<evidence type="ECO:0000313" key="6">
    <source>
        <dbReference type="EMBL" id="SCU87736.1"/>
    </source>
</evidence>
<dbReference type="GO" id="GO:0050660">
    <property type="term" value="F:flavin adenine dinucleotide binding"/>
    <property type="evidence" value="ECO:0007669"/>
    <property type="project" value="TreeGrafter"/>
</dbReference>
<dbReference type="Gene3D" id="3.50.50.100">
    <property type="match status" value="1"/>
</dbReference>
<dbReference type="GO" id="GO:0004174">
    <property type="term" value="F:electron-transferring-flavoprotein dehydrogenase activity"/>
    <property type="evidence" value="ECO:0007669"/>
    <property type="project" value="TreeGrafter"/>
</dbReference>
<evidence type="ECO:0000256" key="3">
    <source>
        <dbReference type="ARBA" id="ARBA00022827"/>
    </source>
</evidence>
<dbReference type="Pfam" id="PF07992">
    <property type="entry name" value="Pyr_redox_2"/>
    <property type="match status" value="1"/>
</dbReference>
<sequence length="367" mass="39242">MNNTPHVLIIGGSFAGIKAAEILVAAGHAVKVTIISQSTHAYFTVAAPRVLVEPQVAQQVFFAIEDKVAKLGEAVSFTQGSVNKVDTRAKTVKFRDSTGAEKLVSYDFLVVASGSKAQSAAFKLDGDYTLTEKVQQELQACIKASKEIAILGGGPTAVETAGEIGHTYGKEKNVTLYTGSKGPLTEWNPKVTDDAVQKLQAVHVKVVNGIKSTSVQETPDNKHEVQFSDGSSRTFDLTISAYGIYPNSQFLDSELLDSRGFVKTDEFLVVNGAPNVLAFGDIVSGRPCTVLDIDQVQATTFTGSVHSVIFGVSGKKRAIKKPKDMGLVPISRDGGVGIIFGWKAPSWLVRMIKSRDFMIGRGAKAFA</sequence>
<dbReference type="Proteomes" id="UP000191144">
    <property type="component" value="Chromosome D"/>
</dbReference>
<dbReference type="PRINTS" id="PR00368">
    <property type="entry name" value="FADPNR"/>
</dbReference>
<dbReference type="InterPro" id="IPR036188">
    <property type="entry name" value="FAD/NAD-bd_sf"/>
</dbReference>
<keyword evidence="4" id="KW-0560">Oxidoreductase</keyword>
<keyword evidence="3" id="KW-0274">FAD</keyword>
<dbReference type="EMBL" id="LT598482">
    <property type="protein sequence ID" value="SCU87736.1"/>
    <property type="molecule type" value="Genomic_DNA"/>
</dbReference>
<dbReference type="PANTHER" id="PTHR43735">
    <property type="entry name" value="APOPTOSIS-INDUCING FACTOR 1"/>
    <property type="match status" value="1"/>
</dbReference>
<dbReference type="InterPro" id="IPR023753">
    <property type="entry name" value="FAD/NAD-binding_dom"/>
</dbReference>
<dbReference type="PRINTS" id="PR00469">
    <property type="entry name" value="PNDRDTASEII"/>
</dbReference>
<keyword evidence="7" id="KW-1185">Reference proteome</keyword>
<keyword evidence="2" id="KW-0285">Flavoprotein</keyword>
<dbReference type="OrthoDB" id="202203at2759"/>
<organism evidence="6 7">
    <name type="scientific">Lachancea meyersii CBS 8951</name>
    <dbReference type="NCBI Taxonomy" id="1266667"/>
    <lineage>
        <taxon>Eukaryota</taxon>
        <taxon>Fungi</taxon>
        <taxon>Dikarya</taxon>
        <taxon>Ascomycota</taxon>
        <taxon>Saccharomycotina</taxon>
        <taxon>Saccharomycetes</taxon>
        <taxon>Saccharomycetales</taxon>
        <taxon>Saccharomycetaceae</taxon>
        <taxon>Lachancea</taxon>
    </lineage>
</organism>
<protein>
    <submittedName>
        <fullName evidence="6">LAME_0D11276g1_1</fullName>
    </submittedName>
</protein>
<evidence type="ECO:0000256" key="4">
    <source>
        <dbReference type="ARBA" id="ARBA00023002"/>
    </source>
</evidence>
<dbReference type="PANTHER" id="PTHR43735:SF3">
    <property type="entry name" value="FERROPTOSIS SUPPRESSOR PROTEIN 1"/>
    <property type="match status" value="1"/>
</dbReference>
<accession>A0A1G4JCK7</accession>
<dbReference type="AlphaFoldDB" id="A0A1G4JCK7"/>
<dbReference type="GO" id="GO:0005737">
    <property type="term" value="C:cytoplasm"/>
    <property type="evidence" value="ECO:0007669"/>
    <property type="project" value="TreeGrafter"/>
</dbReference>
<feature type="domain" description="FAD/NAD(P)-binding" evidence="5">
    <location>
        <begin position="6"/>
        <end position="287"/>
    </location>
</feature>
<gene>
    <name evidence="6" type="ORF">LAME_0D11276G</name>
</gene>
<reference evidence="7" key="1">
    <citation type="submission" date="2016-03" db="EMBL/GenBank/DDBJ databases">
        <authorList>
            <person name="Devillers Hugo."/>
        </authorList>
    </citation>
    <scope>NUCLEOTIDE SEQUENCE [LARGE SCALE GENOMIC DNA]</scope>
</reference>
<dbReference type="SUPFAM" id="SSF51905">
    <property type="entry name" value="FAD/NAD(P)-binding domain"/>
    <property type="match status" value="1"/>
</dbReference>
<comment type="similarity">
    <text evidence="1">Belongs to the FAD-dependent oxidoreductase family.</text>
</comment>